<sequence>MINKETTQANLAWLSDPKVYEVNTVAPHSDHKVYASESELMKKESSLVQNLDGRWKVNYVKNINLWPQDFYKNDFDDSDFDYADVPGNLEMQGFVNPQYVNIQYPWDGSEDIKPPMIPQEYNPVASYVRKFDLDKGLKDKKVTLTFNGVSTAIYVWLNGHFVGYSEDSFTPSEFDITEFLKEKDNRLCVAVFKFSSASWLEDQDFWRLTGIFRSVELKAQAKLHIEDVELKPSLNKFNLGDLKINAKISGKIDVESKIALTLFDDKSKVIYKKKSNLENIVNADWQDLKIKPWSAEQPNLYFLQVGLYQNKKLVEITKIQVGFRNFELKDGVMYLNGKRIIFKGTNRHEFDCERGRAITKEDIIWDLKTMKRNHINAVRTSHYPNQTLFYELCDQYGLYVIDETNLETHGTWQMVGHEDASYNVPGNNKEWEGACLARAKNMLKRDFNHASILFWSCGNESYAGTVIAKMAEFFKENDSSRLVHYEGVTHNRKFNDISDVESRMYAKPNEIKEYLESEPNKPYISCEYMHAMGNSVGGLKLYTDLEKYPQYQGGFIWDFIDQGIMKNGHLAYGGDFDDRPSDYEFCGDGLVFANRKVSPKMAAVKTLYNNVKMHLDGNQLTIKNDNLFVNLDDEYFVAKVLINGRRVWQSDKLTFDVEANSVKTFAIDFPTCEINQNEELVYEVSEYLAKDKNWAKTGLELGKTQSVEVHEHTEFHGQGLPEIVDSNYNLGLKGENFSLLFSKERGKLISLKYNGQEFMEKFPELTFWRPLTDNDRGAGYGFILAKWENAGKYAELTDFSYQKEDRQIVIIAKFKIPVILKDEISVIYKVDKTGKINVHAIYPGTEKAEMLPTFGLNFALPKQYDHYCYYGLGPEENYADRLAGSYLDEYSGKIADNFTPYLRPQECGNRSHVRNYAILDKNRDGIKIVADQKELNVSTLPYSTPEIENASHIKELPKSSFTWVRVLASQMGVGGDDSWGAPVHSQYCIDASKRQELAFSIVPVFVK</sequence>
<protein>
    <recommendedName>
        <fullName evidence="3 7">Beta-galactosidase</fullName>
        <ecNumber evidence="3 7">3.2.1.23</ecNumber>
    </recommendedName>
    <alternativeName>
        <fullName evidence="6 7">Lactase</fullName>
    </alternativeName>
</protein>
<dbReference type="Gene3D" id="2.60.120.260">
    <property type="entry name" value="Galactose-binding domain-like"/>
    <property type="match status" value="1"/>
</dbReference>
<keyword evidence="4 7" id="KW-0378">Hydrolase</keyword>
<comment type="catalytic activity">
    <reaction evidence="1 7">
        <text>Hydrolysis of terminal non-reducing beta-D-galactose residues in beta-D-galactosides.</text>
        <dbReference type="EC" id="3.2.1.23"/>
    </reaction>
</comment>
<dbReference type="SUPFAM" id="SSF51445">
    <property type="entry name" value="(Trans)glycosidases"/>
    <property type="match status" value="1"/>
</dbReference>
<evidence type="ECO:0000256" key="5">
    <source>
        <dbReference type="ARBA" id="ARBA00023295"/>
    </source>
</evidence>
<dbReference type="eggNOG" id="COG3250">
    <property type="taxonomic scope" value="Bacteria"/>
</dbReference>
<dbReference type="PANTHER" id="PTHR46323:SF2">
    <property type="entry name" value="BETA-GALACTOSIDASE"/>
    <property type="match status" value="1"/>
</dbReference>
<dbReference type="SUPFAM" id="SSF74650">
    <property type="entry name" value="Galactose mutarotase-like"/>
    <property type="match status" value="1"/>
</dbReference>
<dbReference type="GO" id="GO:0009341">
    <property type="term" value="C:beta-galactosidase complex"/>
    <property type="evidence" value="ECO:0007669"/>
    <property type="project" value="InterPro"/>
</dbReference>
<dbReference type="Gene3D" id="2.70.98.10">
    <property type="match status" value="1"/>
</dbReference>
<dbReference type="Pfam" id="PF02837">
    <property type="entry name" value="Glyco_hydro_2_N"/>
    <property type="match status" value="1"/>
</dbReference>
<dbReference type="Pfam" id="PF02929">
    <property type="entry name" value="Bgal_small_N"/>
    <property type="match status" value="1"/>
</dbReference>
<gene>
    <name evidence="9" type="ORF">FC39_GL001208</name>
</gene>
<dbReference type="STRING" id="1423754.FC39_GL001208"/>
<dbReference type="SUPFAM" id="SSF49303">
    <property type="entry name" value="beta-Galactosidase/glucuronidase domain"/>
    <property type="match status" value="2"/>
</dbReference>
<dbReference type="RefSeq" id="WP_025081180.1">
    <property type="nucleotide sequence ID" value="NZ_AZGI01000002.1"/>
</dbReference>
<evidence type="ECO:0000313" key="9">
    <source>
        <dbReference type="EMBL" id="KRM41197.1"/>
    </source>
</evidence>
<dbReference type="GO" id="GO:0005990">
    <property type="term" value="P:lactose catabolic process"/>
    <property type="evidence" value="ECO:0007669"/>
    <property type="project" value="TreeGrafter"/>
</dbReference>
<dbReference type="InterPro" id="IPR050347">
    <property type="entry name" value="Bact_Beta-galactosidase"/>
</dbReference>
<evidence type="ECO:0000256" key="4">
    <source>
        <dbReference type="ARBA" id="ARBA00022801"/>
    </source>
</evidence>
<evidence type="ECO:0000259" key="8">
    <source>
        <dbReference type="SMART" id="SM01038"/>
    </source>
</evidence>
<dbReference type="GO" id="GO:0004565">
    <property type="term" value="F:beta-galactosidase activity"/>
    <property type="evidence" value="ECO:0007669"/>
    <property type="project" value="UniProtKB-EC"/>
</dbReference>
<dbReference type="PATRIC" id="fig|1423754.3.peg.1244"/>
<dbReference type="SUPFAM" id="SSF49785">
    <property type="entry name" value="Galactose-binding domain-like"/>
    <property type="match status" value="1"/>
</dbReference>
<keyword evidence="10" id="KW-1185">Reference proteome</keyword>
<name>A0A0R1YFX1_9LACO</name>
<evidence type="ECO:0000256" key="7">
    <source>
        <dbReference type="RuleBase" id="RU361154"/>
    </source>
</evidence>
<accession>A0A0R1YFX1</accession>
<dbReference type="InterPro" id="IPR023230">
    <property type="entry name" value="Glyco_hydro_2_CS"/>
</dbReference>
<dbReference type="Gene3D" id="2.60.40.10">
    <property type="entry name" value="Immunoglobulins"/>
    <property type="match status" value="2"/>
</dbReference>
<evidence type="ECO:0000256" key="3">
    <source>
        <dbReference type="ARBA" id="ARBA00012756"/>
    </source>
</evidence>
<dbReference type="PROSITE" id="PS00719">
    <property type="entry name" value="GLYCOSYL_HYDROL_F2_1"/>
    <property type="match status" value="1"/>
</dbReference>
<dbReference type="InterPro" id="IPR006103">
    <property type="entry name" value="Glyco_hydro_2_cat"/>
</dbReference>
<dbReference type="Pfam" id="PF00703">
    <property type="entry name" value="Glyco_hydro_2"/>
    <property type="match status" value="1"/>
</dbReference>
<dbReference type="InterPro" id="IPR013783">
    <property type="entry name" value="Ig-like_fold"/>
</dbReference>
<dbReference type="InterPro" id="IPR006101">
    <property type="entry name" value="Glyco_hydro_2"/>
</dbReference>
<evidence type="ECO:0000256" key="1">
    <source>
        <dbReference type="ARBA" id="ARBA00001412"/>
    </source>
</evidence>
<dbReference type="Pfam" id="PF02836">
    <property type="entry name" value="Glyco_hydro_2_C"/>
    <property type="match status" value="1"/>
</dbReference>
<evidence type="ECO:0000256" key="6">
    <source>
        <dbReference type="ARBA" id="ARBA00032230"/>
    </source>
</evidence>
<dbReference type="EC" id="3.2.1.23" evidence="3 7"/>
<dbReference type="InterPro" id="IPR032312">
    <property type="entry name" value="LacZ_4"/>
</dbReference>
<dbReference type="Proteomes" id="UP000051223">
    <property type="component" value="Unassembled WGS sequence"/>
</dbReference>
<organism evidence="9 10">
    <name type="scientific">Lactobacillus hamsteri DSM 5661 = JCM 6256</name>
    <dbReference type="NCBI Taxonomy" id="1423754"/>
    <lineage>
        <taxon>Bacteria</taxon>
        <taxon>Bacillati</taxon>
        <taxon>Bacillota</taxon>
        <taxon>Bacilli</taxon>
        <taxon>Lactobacillales</taxon>
        <taxon>Lactobacillaceae</taxon>
        <taxon>Lactobacillus</taxon>
    </lineage>
</organism>
<feature type="domain" description="Beta galactosidase small chain/" evidence="8">
    <location>
        <begin position="731"/>
        <end position="1002"/>
    </location>
</feature>
<evidence type="ECO:0000256" key="2">
    <source>
        <dbReference type="ARBA" id="ARBA00007401"/>
    </source>
</evidence>
<dbReference type="InterPro" id="IPR014718">
    <property type="entry name" value="GH-type_carb-bd"/>
</dbReference>
<dbReference type="InterPro" id="IPR036156">
    <property type="entry name" value="Beta-gal/glucu_dom_sf"/>
</dbReference>
<comment type="similarity">
    <text evidence="2 7">Belongs to the glycosyl hydrolase 2 family.</text>
</comment>
<dbReference type="AlphaFoldDB" id="A0A0R1YFX1"/>
<dbReference type="PRINTS" id="PR00132">
    <property type="entry name" value="GLHYDRLASE2"/>
</dbReference>
<dbReference type="Gene3D" id="3.20.20.80">
    <property type="entry name" value="Glycosidases"/>
    <property type="match status" value="1"/>
</dbReference>
<dbReference type="EMBL" id="AZGI01000002">
    <property type="protein sequence ID" value="KRM41197.1"/>
    <property type="molecule type" value="Genomic_DNA"/>
</dbReference>
<proteinExistence type="inferred from homology"/>
<comment type="caution">
    <text evidence="9">The sequence shown here is derived from an EMBL/GenBank/DDBJ whole genome shotgun (WGS) entry which is preliminary data.</text>
</comment>
<dbReference type="InterPro" id="IPR008979">
    <property type="entry name" value="Galactose-bd-like_sf"/>
</dbReference>
<dbReference type="PANTHER" id="PTHR46323">
    <property type="entry name" value="BETA-GALACTOSIDASE"/>
    <property type="match status" value="1"/>
</dbReference>
<evidence type="ECO:0000313" key="10">
    <source>
        <dbReference type="Proteomes" id="UP000051223"/>
    </source>
</evidence>
<dbReference type="OrthoDB" id="9762066at2"/>
<keyword evidence="5 7" id="KW-0326">Glycosidase</keyword>
<reference evidence="9 10" key="1">
    <citation type="journal article" date="2015" name="Genome Announc.">
        <title>Expanding the biotechnology potential of lactobacilli through comparative genomics of 213 strains and associated genera.</title>
        <authorList>
            <person name="Sun Z."/>
            <person name="Harris H.M."/>
            <person name="McCann A."/>
            <person name="Guo C."/>
            <person name="Argimon S."/>
            <person name="Zhang W."/>
            <person name="Yang X."/>
            <person name="Jeffery I.B."/>
            <person name="Cooney J.C."/>
            <person name="Kagawa T.F."/>
            <person name="Liu W."/>
            <person name="Song Y."/>
            <person name="Salvetti E."/>
            <person name="Wrobel A."/>
            <person name="Rasinkangas P."/>
            <person name="Parkhill J."/>
            <person name="Rea M.C."/>
            <person name="O'Sullivan O."/>
            <person name="Ritari J."/>
            <person name="Douillard F.P."/>
            <person name="Paul Ross R."/>
            <person name="Yang R."/>
            <person name="Briner A.E."/>
            <person name="Felis G.E."/>
            <person name="de Vos W.M."/>
            <person name="Barrangou R."/>
            <person name="Klaenhammer T.R."/>
            <person name="Caufield P.W."/>
            <person name="Cui Y."/>
            <person name="Zhang H."/>
            <person name="O'Toole P.W."/>
        </authorList>
    </citation>
    <scope>NUCLEOTIDE SEQUENCE [LARGE SCALE GENOMIC DNA]</scope>
    <source>
        <strain evidence="9 10">DSM 5661</strain>
    </source>
</reference>
<dbReference type="InterPro" id="IPR004199">
    <property type="entry name" value="B-gal_small/dom_5"/>
</dbReference>
<dbReference type="InterPro" id="IPR017853">
    <property type="entry name" value="GH"/>
</dbReference>
<dbReference type="Pfam" id="PF16353">
    <property type="entry name" value="LacZ_4"/>
    <property type="match status" value="1"/>
</dbReference>
<dbReference type="SMART" id="SM01038">
    <property type="entry name" value="Bgal_small_N"/>
    <property type="match status" value="1"/>
</dbReference>
<dbReference type="InterPro" id="IPR006104">
    <property type="entry name" value="Glyco_hydro_2_N"/>
</dbReference>
<dbReference type="GO" id="GO:0030246">
    <property type="term" value="F:carbohydrate binding"/>
    <property type="evidence" value="ECO:0007669"/>
    <property type="project" value="InterPro"/>
</dbReference>
<dbReference type="InterPro" id="IPR011013">
    <property type="entry name" value="Gal_mutarotase_sf_dom"/>
</dbReference>
<dbReference type="InterPro" id="IPR006102">
    <property type="entry name" value="Ig-like_GH2"/>
</dbReference>